<feature type="transmembrane region" description="Helical" evidence="1">
    <location>
        <begin position="57"/>
        <end position="79"/>
    </location>
</feature>
<dbReference type="InterPro" id="IPR005325">
    <property type="entry name" value="DUF308_memb"/>
</dbReference>
<protein>
    <recommendedName>
        <fullName evidence="6">DUF308 domain-containing protein</fullName>
    </recommendedName>
</protein>
<organism evidence="2 4">
    <name type="scientific">Methanobrevibacter olleyae</name>
    <dbReference type="NCBI Taxonomy" id="294671"/>
    <lineage>
        <taxon>Archaea</taxon>
        <taxon>Methanobacteriati</taxon>
        <taxon>Methanobacteriota</taxon>
        <taxon>Methanomada group</taxon>
        <taxon>Methanobacteria</taxon>
        <taxon>Methanobacteriales</taxon>
        <taxon>Methanobacteriaceae</taxon>
        <taxon>Methanobrevibacter</taxon>
    </lineage>
</organism>
<name>A0A126R0Q9_METOL</name>
<proteinExistence type="predicted"/>
<keyword evidence="1" id="KW-0812">Transmembrane</keyword>
<dbReference type="Proteomes" id="UP000066376">
    <property type="component" value="Chromosome"/>
</dbReference>
<accession>A0A126R0Q9</accession>
<evidence type="ECO:0000256" key="1">
    <source>
        <dbReference type="SAM" id="Phobius"/>
    </source>
</evidence>
<feature type="transmembrane region" description="Helical" evidence="1">
    <location>
        <begin position="85"/>
        <end position="108"/>
    </location>
</feature>
<dbReference type="OrthoDB" id="386450at2157"/>
<evidence type="ECO:0000313" key="5">
    <source>
        <dbReference type="Proteomes" id="UP000183442"/>
    </source>
</evidence>
<gene>
    <name evidence="3" type="ORF">SAMN02910297_00074</name>
    <name evidence="2" type="ORF">YLM1_1396</name>
</gene>
<reference evidence="4" key="2">
    <citation type="submission" date="2016-02" db="EMBL/GenBank/DDBJ databases">
        <title>The draft genome sequence of the rumen methanogen Methanobrevibacter olleyae YLM1.</title>
        <authorList>
            <consortium name="New Zealand Agricultural Greenhouse Gas Research Centre/Pastoral Greenhouse Gas Research Consortium"/>
            <person name="Kelly W.J."/>
            <person name="Li D."/>
            <person name="Lambie S.C."/>
            <person name="Attwood G.T."/>
            <person name="Altermann E."/>
            <person name="Leahy S.C."/>
        </authorList>
    </citation>
    <scope>NUCLEOTIDE SEQUENCE [LARGE SCALE GENOMIC DNA]</scope>
    <source>
        <strain evidence="4">YLM1</strain>
    </source>
</reference>
<dbReference type="GeneID" id="28489705"/>
<dbReference type="KEGG" id="mol:YLM1_1396"/>
<keyword evidence="4" id="KW-1185">Reference proteome</keyword>
<reference evidence="2 4" key="1">
    <citation type="journal article" date="2016" name="Genome Announc.">
        <title>Draft Genome Sequence of the Rumen Methanogen Methanobrevibacter olleyae YLM1.</title>
        <authorList>
            <person name="Kelly W.J."/>
            <person name="Li D."/>
            <person name="Lambie S.C."/>
            <person name="Cox F."/>
            <person name="Attwood G.T."/>
            <person name="Altermann E."/>
            <person name="Leahy S.C."/>
        </authorList>
    </citation>
    <scope>NUCLEOTIDE SEQUENCE [LARGE SCALE GENOMIC DNA]</scope>
    <source>
        <strain evidence="2 4">YLM1</strain>
    </source>
</reference>
<feature type="transmembrane region" description="Helical" evidence="1">
    <location>
        <begin position="7"/>
        <end position="25"/>
    </location>
</feature>
<dbReference type="PATRIC" id="fig|294671.3.peg.1457"/>
<sequence length="163" mass="16976">MESNKILAIISIIIGLIFIIFPMFSANLISILIGASVLLFGIGLAYTGIISKEISGAFSSISAVFGVVMIILGLAFIFGTNAISFLIGLQFYIVGFMLIVASVIGLLGGPTAQKTGSIISLVLGIVILFIAVFAANNPVLITIILGIALIAHGISAYLHADEY</sequence>
<feature type="transmembrane region" description="Helical" evidence="1">
    <location>
        <begin position="140"/>
        <end position="160"/>
    </location>
</feature>
<dbReference type="EMBL" id="CP014265">
    <property type="protein sequence ID" value="AMK15953.1"/>
    <property type="molecule type" value="Genomic_DNA"/>
</dbReference>
<dbReference type="EMBL" id="FOTL01000001">
    <property type="protein sequence ID" value="SFL16184.1"/>
    <property type="molecule type" value="Genomic_DNA"/>
</dbReference>
<dbReference type="Pfam" id="PF03729">
    <property type="entry name" value="DUF308"/>
    <property type="match status" value="1"/>
</dbReference>
<reference evidence="5" key="4">
    <citation type="submission" date="2016-10" db="EMBL/GenBank/DDBJ databases">
        <authorList>
            <person name="Varghese N."/>
        </authorList>
    </citation>
    <scope>NUCLEOTIDE SEQUENCE [LARGE SCALE GENOMIC DNA]</scope>
    <source>
        <strain evidence="5">DSM 16632</strain>
    </source>
</reference>
<dbReference type="AlphaFoldDB" id="A0A126R0Q9"/>
<feature type="transmembrane region" description="Helical" evidence="1">
    <location>
        <begin position="31"/>
        <end position="50"/>
    </location>
</feature>
<keyword evidence="1" id="KW-0472">Membrane</keyword>
<reference evidence="3" key="3">
    <citation type="submission" date="2016-10" db="EMBL/GenBank/DDBJ databases">
        <authorList>
            <person name="de Groot N.N."/>
        </authorList>
    </citation>
    <scope>NUCLEOTIDE SEQUENCE [LARGE SCALE GENOMIC DNA]</scope>
    <source>
        <strain evidence="3">DSM 16632</strain>
    </source>
</reference>
<evidence type="ECO:0000313" key="4">
    <source>
        <dbReference type="Proteomes" id="UP000066376"/>
    </source>
</evidence>
<evidence type="ECO:0000313" key="3">
    <source>
        <dbReference type="EMBL" id="SFL16184.1"/>
    </source>
</evidence>
<dbReference type="RefSeq" id="WP_067147751.1">
    <property type="nucleotide sequence ID" value="NZ_CP014265.1"/>
</dbReference>
<evidence type="ECO:0000313" key="2">
    <source>
        <dbReference type="EMBL" id="AMK15953.1"/>
    </source>
</evidence>
<dbReference type="Proteomes" id="UP000183442">
    <property type="component" value="Unassembled WGS sequence"/>
</dbReference>
<keyword evidence="1" id="KW-1133">Transmembrane helix</keyword>
<feature type="transmembrane region" description="Helical" evidence="1">
    <location>
        <begin position="115"/>
        <end position="134"/>
    </location>
</feature>
<evidence type="ECO:0008006" key="6">
    <source>
        <dbReference type="Google" id="ProtNLM"/>
    </source>
</evidence>